<keyword evidence="3" id="KW-0328">Glycosyltransferase</keyword>
<dbReference type="Pfam" id="PF13231">
    <property type="entry name" value="PMT_2"/>
    <property type="match status" value="1"/>
</dbReference>
<feature type="transmembrane region" description="Helical" evidence="8">
    <location>
        <begin position="365"/>
        <end position="383"/>
    </location>
</feature>
<keyword evidence="7 8" id="KW-0472">Membrane</keyword>
<feature type="transmembrane region" description="Helical" evidence="8">
    <location>
        <begin position="88"/>
        <end position="108"/>
    </location>
</feature>
<reference evidence="10 11" key="1">
    <citation type="journal article" date="2016" name="Nat. Commun.">
        <title>Thousands of microbial genomes shed light on interconnected biogeochemical processes in an aquifer system.</title>
        <authorList>
            <person name="Anantharaman K."/>
            <person name="Brown C.T."/>
            <person name="Hug L.A."/>
            <person name="Sharon I."/>
            <person name="Castelle C.J."/>
            <person name="Probst A.J."/>
            <person name="Thomas B.C."/>
            <person name="Singh A."/>
            <person name="Wilkins M.J."/>
            <person name="Karaoz U."/>
            <person name="Brodie E.L."/>
            <person name="Williams K.H."/>
            <person name="Hubbard S.S."/>
            <person name="Banfield J.F."/>
        </authorList>
    </citation>
    <scope>NUCLEOTIDE SEQUENCE [LARGE SCALE GENOMIC DNA]</scope>
</reference>
<feature type="non-terminal residue" evidence="10">
    <location>
        <position position="447"/>
    </location>
</feature>
<keyword evidence="4" id="KW-0808">Transferase</keyword>
<gene>
    <name evidence="10" type="ORF">A3E46_01520</name>
</gene>
<evidence type="ECO:0000256" key="5">
    <source>
        <dbReference type="ARBA" id="ARBA00022692"/>
    </source>
</evidence>
<dbReference type="PANTHER" id="PTHR33908">
    <property type="entry name" value="MANNOSYLTRANSFERASE YKCB-RELATED"/>
    <property type="match status" value="1"/>
</dbReference>
<evidence type="ECO:0000256" key="4">
    <source>
        <dbReference type="ARBA" id="ARBA00022679"/>
    </source>
</evidence>
<evidence type="ECO:0000259" key="9">
    <source>
        <dbReference type="Pfam" id="PF13231"/>
    </source>
</evidence>
<keyword evidence="6 8" id="KW-1133">Transmembrane helix</keyword>
<evidence type="ECO:0000256" key="7">
    <source>
        <dbReference type="ARBA" id="ARBA00023136"/>
    </source>
</evidence>
<keyword evidence="2" id="KW-1003">Cell membrane</keyword>
<proteinExistence type="predicted"/>
<dbReference type="GO" id="GO:0009103">
    <property type="term" value="P:lipopolysaccharide biosynthetic process"/>
    <property type="evidence" value="ECO:0007669"/>
    <property type="project" value="UniProtKB-ARBA"/>
</dbReference>
<sequence length="447" mass="50660">MKKLLLLIVIVAFAIGAFLRVWQLRGVPISLFGDELDVGLQANSILTTGKDYFGNKFPVMFHSFAEYRLPMQLYLAAPFIKAFGLNELGVRGPAVLMGLLSILSFYFLAKELLGKRIAVISSLFLLFSPWHFNFSRQANDAGILLPFVIFGTYSFLKGRRDFRYLVASTILFSLSIYTYAISSVFVPLFVVGLTMLFRREIFAHGIKKLLLIGLLTLVVLSPYLSWTLRGRTTKRISDISAIAKTEVVAEVENARKFSGGIPGKLFYNKATVIVTRLFENYTQAFSPAFLFARGDANTRNSVDEFGQMYHLDVLFVLLGLFLVIYGLMAKKGQPKELWLIVLWFILAPIPAAFTKGGGTHASRLILMLPPLILLSSLGFESLLGIKKLLVRRAALLVTILIMIFEVARFMNHYFVVWPVKNWKLWQYGFKETLEFVQTQDKNYQKVY</sequence>
<feature type="transmembrane region" description="Helical" evidence="8">
    <location>
        <begin position="395"/>
        <end position="415"/>
    </location>
</feature>
<protein>
    <recommendedName>
        <fullName evidence="9">Glycosyltransferase RgtA/B/C/D-like domain-containing protein</fullName>
    </recommendedName>
</protein>
<comment type="caution">
    <text evidence="10">The sequence shown here is derived from an EMBL/GenBank/DDBJ whole genome shotgun (WGS) entry which is preliminary data.</text>
</comment>
<feature type="transmembrane region" description="Helical" evidence="8">
    <location>
        <begin position="337"/>
        <end position="353"/>
    </location>
</feature>
<comment type="subcellular location">
    <subcellularLocation>
        <location evidence="1">Cell membrane</location>
        <topology evidence="1">Multi-pass membrane protein</topology>
    </subcellularLocation>
</comment>
<feature type="transmembrane region" description="Helical" evidence="8">
    <location>
        <begin position="209"/>
        <end position="228"/>
    </location>
</feature>
<feature type="transmembrane region" description="Helical" evidence="8">
    <location>
        <begin position="176"/>
        <end position="197"/>
    </location>
</feature>
<evidence type="ECO:0000256" key="3">
    <source>
        <dbReference type="ARBA" id="ARBA00022676"/>
    </source>
</evidence>
<feature type="domain" description="Glycosyltransferase RgtA/B/C/D-like" evidence="9">
    <location>
        <begin position="70"/>
        <end position="226"/>
    </location>
</feature>
<dbReference type="PANTHER" id="PTHR33908:SF11">
    <property type="entry name" value="MEMBRANE PROTEIN"/>
    <property type="match status" value="1"/>
</dbReference>
<evidence type="ECO:0000313" key="11">
    <source>
        <dbReference type="Proteomes" id="UP000178313"/>
    </source>
</evidence>
<keyword evidence="5 8" id="KW-0812">Transmembrane</keyword>
<dbReference type="InterPro" id="IPR050297">
    <property type="entry name" value="LipidA_mod_glycosyltrf_83"/>
</dbReference>
<name>A0A1F8AX62_9BACT</name>
<evidence type="ECO:0000256" key="6">
    <source>
        <dbReference type="ARBA" id="ARBA00022989"/>
    </source>
</evidence>
<evidence type="ECO:0000256" key="8">
    <source>
        <dbReference type="SAM" id="Phobius"/>
    </source>
</evidence>
<dbReference type="AlphaFoldDB" id="A0A1F8AX62"/>
<accession>A0A1F8AX62</accession>
<organism evidence="10 11">
    <name type="scientific">Candidatus Woesebacteria bacterium RIFCSPHIGHO2_12_FULL_46_16</name>
    <dbReference type="NCBI Taxonomy" id="1802513"/>
    <lineage>
        <taxon>Bacteria</taxon>
        <taxon>Candidatus Woeseibacteriota</taxon>
    </lineage>
</organism>
<dbReference type="GO" id="GO:0005886">
    <property type="term" value="C:plasma membrane"/>
    <property type="evidence" value="ECO:0007669"/>
    <property type="project" value="UniProtKB-SubCell"/>
</dbReference>
<dbReference type="EMBL" id="MGGZ01000035">
    <property type="protein sequence ID" value="OGM56324.1"/>
    <property type="molecule type" value="Genomic_DNA"/>
</dbReference>
<feature type="transmembrane region" description="Helical" evidence="8">
    <location>
        <begin position="308"/>
        <end position="328"/>
    </location>
</feature>
<dbReference type="Proteomes" id="UP000178313">
    <property type="component" value="Unassembled WGS sequence"/>
</dbReference>
<evidence type="ECO:0000256" key="1">
    <source>
        <dbReference type="ARBA" id="ARBA00004651"/>
    </source>
</evidence>
<dbReference type="STRING" id="1802513.A3E46_01520"/>
<evidence type="ECO:0000256" key="2">
    <source>
        <dbReference type="ARBA" id="ARBA00022475"/>
    </source>
</evidence>
<evidence type="ECO:0000313" key="10">
    <source>
        <dbReference type="EMBL" id="OGM56324.1"/>
    </source>
</evidence>
<dbReference type="InterPro" id="IPR038731">
    <property type="entry name" value="RgtA/B/C-like"/>
</dbReference>
<dbReference type="GO" id="GO:0016763">
    <property type="term" value="F:pentosyltransferase activity"/>
    <property type="evidence" value="ECO:0007669"/>
    <property type="project" value="TreeGrafter"/>
</dbReference>